<dbReference type="Proteomes" id="UP000674318">
    <property type="component" value="Unassembled WGS sequence"/>
</dbReference>
<dbReference type="OrthoDB" id="272737at2759"/>
<keyword evidence="4" id="KW-1185">Reference proteome</keyword>
<dbReference type="KEGG" id="phet:94289154"/>
<dbReference type="EMBL" id="JAFJZO010000030">
    <property type="protein sequence ID" value="KAG5498767.1"/>
    <property type="molecule type" value="Genomic_DNA"/>
</dbReference>
<sequence>MHAIGGGFGTSRRRRTPALLLAAGVLLLSVLAVICLPVNADMVATPLCAEVHGFAGEFHDHYSIPVERALAAGEAVILIARAFPLGLGSMMAQWLYLNATYKLMEGVQVTKTSDNNGLLELANVAAGTDIEVRVLRVRPDGPVPFRFFSFLANSQICHLGVTPSNQFFAPVPHRLAVAPNTPVNMYFKTVLPPNVNALIVRISVDGRSDQQFISADKVYTSGDLVPAGGGGIVLFSYAPPADNVSTPFRLTTVSVSYSDLEGSETKQPSTPSLPNGGSSGNGTVSPTPAPPPSSSSRFTSVLQRLLFISLVLFLVYQVVVSAYNYHVLGKRDLMDILPCAEFVAAGALMMRVAISRCMGVSQRHKEGYEPLQNLDNPYA</sequence>
<dbReference type="AlphaFoldDB" id="A0A836I5M1"/>
<keyword evidence="2" id="KW-0812">Transmembrane</keyword>
<feature type="compositionally biased region" description="Low complexity" evidence="1">
    <location>
        <begin position="268"/>
        <end position="286"/>
    </location>
</feature>
<proteinExistence type="predicted"/>
<gene>
    <name evidence="3" type="ORF">JKF63_03055</name>
</gene>
<dbReference type="GeneID" id="94289154"/>
<dbReference type="RefSeq" id="XP_067755521.1">
    <property type="nucleotide sequence ID" value="XM_067899077.1"/>
</dbReference>
<feature type="transmembrane region" description="Helical" evidence="2">
    <location>
        <begin position="75"/>
        <end position="97"/>
    </location>
</feature>
<comment type="caution">
    <text evidence="3">The sequence shown here is derived from an EMBL/GenBank/DDBJ whole genome shotgun (WGS) entry which is preliminary data.</text>
</comment>
<feature type="transmembrane region" description="Helical" evidence="2">
    <location>
        <begin position="305"/>
        <end position="323"/>
    </location>
</feature>
<evidence type="ECO:0000313" key="4">
    <source>
        <dbReference type="Proteomes" id="UP000674318"/>
    </source>
</evidence>
<reference evidence="3 4" key="1">
    <citation type="submission" date="2021-02" db="EMBL/GenBank/DDBJ databases">
        <title>Porcisia hertigi Genome sequencing and assembly.</title>
        <authorList>
            <person name="Almutairi H."/>
            <person name="Gatherer D."/>
        </authorList>
    </citation>
    <scope>NUCLEOTIDE SEQUENCE [LARGE SCALE GENOMIC DNA]</scope>
    <source>
        <strain evidence="3 4">C119</strain>
    </source>
</reference>
<evidence type="ECO:0000313" key="3">
    <source>
        <dbReference type="EMBL" id="KAG5498767.1"/>
    </source>
</evidence>
<keyword evidence="2" id="KW-1133">Transmembrane helix</keyword>
<keyword evidence="2" id="KW-0472">Membrane</keyword>
<feature type="region of interest" description="Disordered" evidence="1">
    <location>
        <begin position="259"/>
        <end position="295"/>
    </location>
</feature>
<accession>A0A836I5M1</accession>
<protein>
    <submittedName>
        <fullName evidence="3">Uncharacterized protein</fullName>
    </submittedName>
</protein>
<feature type="transmembrane region" description="Helical" evidence="2">
    <location>
        <begin position="335"/>
        <end position="354"/>
    </location>
</feature>
<evidence type="ECO:0000256" key="1">
    <source>
        <dbReference type="SAM" id="MobiDB-lite"/>
    </source>
</evidence>
<evidence type="ECO:0000256" key="2">
    <source>
        <dbReference type="SAM" id="Phobius"/>
    </source>
</evidence>
<name>A0A836I5M1_9TRYP</name>
<organism evidence="3 4">
    <name type="scientific">Porcisia hertigi</name>
    <dbReference type="NCBI Taxonomy" id="2761500"/>
    <lineage>
        <taxon>Eukaryota</taxon>
        <taxon>Discoba</taxon>
        <taxon>Euglenozoa</taxon>
        <taxon>Kinetoplastea</taxon>
        <taxon>Metakinetoplastina</taxon>
        <taxon>Trypanosomatida</taxon>
        <taxon>Trypanosomatidae</taxon>
        <taxon>Leishmaniinae</taxon>
        <taxon>Porcisia</taxon>
    </lineage>
</organism>